<evidence type="ECO:0000313" key="1">
    <source>
        <dbReference type="EMBL" id="VVE48174.1"/>
    </source>
</evidence>
<dbReference type="EMBL" id="CABPSA010000009">
    <property type="protein sequence ID" value="VVE48174.1"/>
    <property type="molecule type" value="Genomic_DNA"/>
</dbReference>
<dbReference type="OrthoDB" id="6478993at2"/>
<dbReference type="Proteomes" id="UP000343335">
    <property type="component" value="Unassembled WGS sequence"/>
</dbReference>
<accession>A0A5E4YHH5</accession>
<protein>
    <submittedName>
        <fullName evidence="1">Uncharacterized protein</fullName>
    </submittedName>
</protein>
<sequence length="85" mass="9538">MRIVLTERQKQILRILRAKDGGKNAALFDGLEMGRTMAIAEIDALCGLINAEFMMEGILPTFEPNEYGIELEGLLDVVNRPRLSF</sequence>
<dbReference type="RefSeq" id="WP_150666217.1">
    <property type="nucleotide sequence ID" value="NZ_CABPSA010000009.1"/>
</dbReference>
<organism evidence="1 2">
    <name type="scientific">Pandoraea commovens</name>
    <dbReference type="NCBI Taxonomy" id="2508289"/>
    <lineage>
        <taxon>Bacteria</taxon>
        <taxon>Pseudomonadati</taxon>
        <taxon>Pseudomonadota</taxon>
        <taxon>Betaproteobacteria</taxon>
        <taxon>Burkholderiales</taxon>
        <taxon>Burkholderiaceae</taxon>
        <taxon>Pandoraea</taxon>
    </lineage>
</organism>
<evidence type="ECO:0000313" key="2">
    <source>
        <dbReference type="Proteomes" id="UP000343335"/>
    </source>
</evidence>
<dbReference type="AlphaFoldDB" id="A0A5E4YHH5"/>
<name>A0A5E4YHH5_9BURK</name>
<reference evidence="1 2" key="1">
    <citation type="submission" date="2019-08" db="EMBL/GenBank/DDBJ databases">
        <authorList>
            <person name="Peeters C."/>
        </authorList>
    </citation>
    <scope>NUCLEOTIDE SEQUENCE [LARGE SCALE GENOMIC DNA]</scope>
    <source>
        <strain evidence="1 2">LMG 31010</strain>
    </source>
</reference>
<proteinExistence type="predicted"/>
<gene>
    <name evidence="1" type="ORF">PCO31010_04539</name>
</gene>